<evidence type="ECO:0000313" key="2">
    <source>
        <dbReference type="EMBL" id="KAJ5192104.1"/>
    </source>
</evidence>
<evidence type="ECO:0000313" key="3">
    <source>
        <dbReference type="Proteomes" id="UP001150942"/>
    </source>
</evidence>
<proteinExistence type="predicted"/>
<dbReference type="InterPro" id="IPR014720">
    <property type="entry name" value="dsRBD_dom"/>
</dbReference>
<dbReference type="AlphaFoldDB" id="A0A9W9J7S1"/>
<feature type="domain" description="DRBM" evidence="1">
    <location>
        <begin position="172"/>
        <end position="235"/>
    </location>
</feature>
<name>A0A9W9J7S1_9EURO</name>
<reference evidence="2" key="2">
    <citation type="journal article" date="2023" name="IMA Fungus">
        <title>Comparative genomic study of the Penicillium genus elucidates a diverse pangenome and 15 lateral gene transfer events.</title>
        <authorList>
            <person name="Petersen C."/>
            <person name="Sorensen T."/>
            <person name="Nielsen M.R."/>
            <person name="Sondergaard T.E."/>
            <person name="Sorensen J.L."/>
            <person name="Fitzpatrick D.A."/>
            <person name="Frisvad J.C."/>
            <person name="Nielsen K.L."/>
        </authorList>
    </citation>
    <scope>NUCLEOTIDE SEQUENCE</scope>
    <source>
        <strain evidence="2">IBT 20477</strain>
    </source>
</reference>
<reference evidence="2" key="1">
    <citation type="submission" date="2022-11" db="EMBL/GenBank/DDBJ databases">
        <authorList>
            <person name="Petersen C."/>
        </authorList>
    </citation>
    <scope>NUCLEOTIDE SEQUENCE</scope>
    <source>
        <strain evidence="2">IBT 20477</strain>
    </source>
</reference>
<dbReference type="EMBL" id="JAPQKQ010000006">
    <property type="protein sequence ID" value="KAJ5192104.1"/>
    <property type="molecule type" value="Genomic_DNA"/>
</dbReference>
<evidence type="ECO:0000259" key="1">
    <source>
        <dbReference type="SMART" id="SM00358"/>
    </source>
</evidence>
<accession>A0A9W9J7S1</accession>
<dbReference type="CDD" id="cd00048">
    <property type="entry name" value="DSRM_SF"/>
    <property type="match status" value="1"/>
</dbReference>
<dbReference type="Proteomes" id="UP001150942">
    <property type="component" value="Unassembled WGS sequence"/>
</dbReference>
<keyword evidence="3" id="KW-1185">Reference proteome</keyword>
<organism evidence="2 3">
    <name type="scientific">Penicillium cf. viridicatum</name>
    <dbReference type="NCBI Taxonomy" id="2972119"/>
    <lineage>
        <taxon>Eukaryota</taxon>
        <taxon>Fungi</taxon>
        <taxon>Dikarya</taxon>
        <taxon>Ascomycota</taxon>
        <taxon>Pezizomycotina</taxon>
        <taxon>Eurotiomycetes</taxon>
        <taxon>Eurotiomycetidae</taxon>
        <taxon>Eurotiales</taxon>
        <taxon>Aspergillaceae</taxon>
        <taxon>Penicillium</taxon>
    </lineage>
</organism>
<comment type="caution">
    <text evidence="2">The sequence shown here is derived from an EMBL/GenBank/DDBJ whole genome shotgun (WGS) entry which is preliminary data.</text>
</comment>
<protein>
    <recommendedName>
        <fullName evidence="1">DRBM domain-containing protein</fullName>
    </recommendedName>
</protein>
<dbReference type="Gene3D" id="3.30.160.20">
    <property type="match status" value="1"/>
</dbReference>
<dbReference type="SMART" id="SM00358">
    <property type="entry name" value="DSRM"/>
    <property type="match status" value="1"/>
</dbReference>
<sequence length="240" mass="27372">MSEFPDQNIDFLGLEWAKLEIGLWLYFHLPRPLNDSITKKVREHLIMRELPYDELFLEIELRLPDDVSSGSAALFFGKIGTLVVQDFLRTSSSMESIQNILCGYLNKNREKIEKYAKSLKGCSDTANENPSPLDCQNDRSKQNKGALCIKAEYQQPSDAQMNMEQIYDDHVYTTALKEMGDAEYCSPNYKLIRLGYDPPRWGAEAQYKEVRSSAEASSKRAAKHSASKALWLQIKGKSIM</sequence>
<gene>
    <name evidence="2" type="ORF">N7449_008246</name>
</gene>
<dbReference type="SUPFAM" id="SSF54768">
    <property type="entry name" value="dsRNA-binding domain-like"/>
    <property type="match status" value="1"/>
</dbReference>
<dbReference type="OrthoDB" id="4369707at2759"/>